<proteinExistence type="predicted"/>
<dbReference type="Pfam" id="PF01755">
    <property type="entry name" value="Glyco_transf_25"/>
    <property type="match status" value="1"/>
</dbReference>
<protein>
    <recommendedName>
        <fullName evidence="1">Glycosyl transferase family 25 domain-containing protein</fullName>
    </recommendedName>
</protein>
<dbReference type="InterPro" id="IPR002654">
    <property type="entry name" value="Glyco_trans_25"/>
</dbReference>
<organism evidence="2">
    <name type="scientific">viral metagenome</name>
    <dbReference type="NCBI Taxonomy" id="1070528"/>
    <lineage>
        <taxon>unclassified sequences</taxon>
        <taxon>metagenomes</taxon>
        <taxon>organismal metagenomes</taxon>
    </lineage>
</organism>
<accession>A0A6C0CVU8</accession>
<dbReference type="EMBL" id="MN739493">
    <property type="protein sequence ID" value="QHT08292.1"/>
    <property type="molecule type" value="Genomic_DNA"/>
</dbReference>
<dbReference type="AlphaFoldDB" id="A0A6C0CVU8"/>
<evidence type="ECO:0000313" key="2">
    <source>
        <dbReference type="EMBL" id="QHT08292.1"/>
    </source>
</evidence>
<name>A0A6C0CVU8_9ZZZZ</name>
<dbReference type="CDD" id="cd06532">
    <property type="entry name" value="Glyco_transf_25"/>
    <property type="match status" value="1"/>
</dbReference>
<reference evidence="2" key="1">
    <citation type="journal article" date="2020" name="Nature">
        <title>Giant virus diversity and host interactions through global metagenomics.</title>
        <authorList>
            <person name="Schulz F."/>
            <person name="Roux S."/>
            <person name="Paez-Espino D."/>
            <person name="Jungbluth S."/>
            <person name="Walsh D.A."/>
            <person name="Denef V.J."/>
            <person name="McMahon K.D."/>
            <person name="Konstantinidis K.T."/>
            <person name="Eloe-Fadrosh E.A."/>
            <person name="Kyrpides N.C."/>
            <person name="Woyke T."/>
        </authorList>
    </citation>
    <scope>NUCLEOTIDE SEQUENCE</scope>
    <source>
        <strain evidence="2">GVMAG-M-3300022752-66</strain>
    </source>
</reference>
<evidence type="ECO:0000259" key="1">
    <source>
        <dbReference type="Pfam" id="PF01755"/>
    </source>
</evidence>
<sequence>MFKNFLVKSYIMSVSVTEQIEGITDIKHTLYINLSNRVDRKQHVENELAKIGVPYERFNAIKLPNGALGCSMSHLKCLQIAKEKGWSHVFICEDDIQFLDSELFKKQLDTFLKNHTDDWDVLLVAGNNMPPYIPIDETCVQVKQCQTTTGYIVKQHYYDSLIDNFKLGIQYLMREPHKHVLYAIDKYWFFLQQHDRWFLIIPLTVVQRTDYSDIEKRIVNYKRIMTDLDKQQLMQRMGKHCF</sequence>
<feature type="domain" description="Glycosyl transferase family 25" evidence="1">
    <location>
        <begin position="63"/>
        <end position="123"/>
    </location>
</feature>